<dbReference type="AlphaFoldDB" id="A0A2D0IXI1"/>
<evidence type="ECO:0000313" key="4">
    <source>
        <dbReference type="Proteomes" id="UP000283568"/>
    </source>
</evidence>
<dbReference type="EMBL" id="NIBT01000002">
    <property type="protein sequence ID" value="PHM26628.1"/>
    <property type="molecule type" value="Genomic_DNA"/>
</dbReference>
<evidence type="ECO:0000313" key="1">
    <source>
        <dbReference type="EMBL" id="PHM26628.1"/>
    </source>
</evidence>
<evidence type="ECO:0000313" key="2">
    <source>
        <dbReference type="EMBL" id="RKE93155.1"/>
    </source>
</evidence>
<comment type="caution">
    <text evidence="1">The sequence shown here is derived from an EMBL/GenBank/DDBJ whole genome shotgun (WGS) entry which is preliminary data.</text>
</comment>
<dbReference type="Proteomes" id="UP000225605">
    <property type="component" value="Unassembled WGS sequence"/>
</dbReference>
<proteinExistence type="predicted"/>
<evidence type="ECO:0000313" key="3">
    <source>
        <dbReference type="Proteomes" id="UP000225605"/>
    </source>
</evidence>
<protein>
    <submittedName>
        <fullName evidence="1">Uncharacterized protein</fullName>
    </submittedName>
</protein>
<name>A0A2D0IXI1_9GAMM</name>
<keyword evidence="4" id="KW-1185">Reference proteome</keyword>
<reference evidence="1 3" key="1">
    <citation type="journal article" date="2017" name="Nat. Microbiol.">
        <title>Natural product diversity associated with the nematode symbionts Photorhabdus and Xenorhabdus.</title>
        <authorList>
            <person name="Tobias N.J."/>
            <person name="Wolff H."/>
            <person name="Djahanschiri B."/>
            <person name="Grundmann F."/>
            <person name="Kronenwerth M."/>
            <person name="Shi Y.M."/>
            <person name="Simonyi S."/>
            <person name="Grun P."/>
            <person name="Shapiro-Ilan D."/>
            <person name="Pidot S.J."/>
            <person name="Stinear T.P."/>
            <person name="Ebersberger I."/>
            <person name="Bode H.B."/>
        </authorList>
    </citation>
    <scope>NUCLEOTIDE SEQUENCE [LARGE SCALE GENOMIC DNA]</scope>
    <source>
        <strain evidence="1 3">DSM 16337</strain>
    </source>
</reference>
<accession>A0A2D0IXI1</accession>
<dbReference type="Proteomes" id="UP000283568">
    <property type="component" value="Unassembled WGS sequence"/>
</dbReference>
<reference evidence="2 4" key="2">
    <citation type="submission" date="2018-09" db="EMBL/GenBank/DDBJ databases">
        <title>Genomic Encyclopedia of Archaeal and Bacterial Type Strains, Phase II (KMG-II): from individual species to whole genera.</title>
        <authorList>
            <person name="Goeker M."/>
        </authorList>
    </citation>
    <scope>NUCLEOTIDE SEQUENCE [LARGE SCALE GENOMIC DNA]</scope>
    <source>
        <strain evidence="2 4">DSM 16337</strain>
    </source>
</reference>
<sequence>MNIAVNHSASLSVKNMMKVTLYLNHKISAE</sequence>
<organism evidence="1 3">
    <name type="scientific">Xenorhabdus ehlersii</name>
    <dbReference type="NCBI Taxonomy" id="290111"/>
    <lineage>
        <taxon>Bacteria</taxon>
        <taxon>Pseudomonadati</taxon>
        <taxon>Pseudomonadota</taxon>
        <taxon>Gammaproteobacteria</taxon>
        <taxon>Enterobacterales</taxon>
        <taxon>Morganellaceae</taxon>
        <taxon>Xenorhabdus</taxon>
    </lineage>
</organism>
<dbReference type="EMBL" id="RAQI01000001">
    <property type="protein sequence ID" value="RKE93155.1"/>
    <property type="molecule type" value="Genomic_DNA"/>
</dbReference>
<gene>
    <name evidence="2" type="ORF">BDE27_0863</name>
    <name evidence="1" type="ORF">Xehl_00300</name>
</gene>